<dbReference type="Pfam" id="PF00171">
    <property type="entry name" value="Aldedh"/>
    <property type="match status" value="1"/>
</dbReference>
<dbReference type="InterPro" id="IPR015590">
    <property type="entry name" value="Aldehyde_DH_dom"/>
</dbReference>
<dbReference type="Proteomes" id="UP001549320">
    <property type="component" value="Unassembled WGS sequence"/>
</dbReference>
<protein>
    <submittedName>
        <fullName evidence="3">Acyl-CoA reductase-like NAD-dependent aldehyde dehydrogenase</fullName>
    </submittedName>
</protein>
<reference evidence="3 4" key="1">
    <citation type="submission" date="2024-06" db="EMBL/GenBank/DDBJ databases">
        <title>Sorghum-associated microbial communities from plants grown in Nebraska, USA.</title>
        <authorList>
            <person name="Schachtman D."/>
        </authorList>
    </citation>
    <scope>NUCLEOTIDE SEQUENCE [LARGE SCALE GENOMIC DNA]</scope>
    <source>
        <strain evidence="3 4">2709</strain>
    </source>
</reference>
<dbReference type="Gene3D" id="3.40.605.10">
    <property type="entry name" value="Aldehyde Dehydrogenase, Chain A, domain 1"/>
    <property type="match status" value="1"/>
</dbReference>
<proteinExistence type="predicted"/>
<keyword evidence="1" id="KW-0560">Oxidoreductase</keyword>
<dbReference type="EMBL" id="JBEPSH010000001">
    <property type="protein sequence ID" value="MET4575323.1"/>
    <property type="molecule type" value="Genomic_DNA"/>
</dbReference>
<evidence type="ECO:0000256" key="1">
    <source>
        <dbReference type="ARBA" id="ARBA00023002"/>
    </source>
</evidence>
<feature type="domain" description="Aldehyde dehydrogenase" evidence="2">
    <location>
        <begin position="32"/>
        <end position="493"/>
    </location>
</feature>
<keyword evidence="4" id="KW-1185">Reference proteome</keyword>
<name>A0ABV2Q414_9BURK</name>
<comment type="caution">
    <text evidence="3">The sequence shown here is derived from an EMBL/GenBank/DDBJ whole genome shotgun (WGS) entry which is preliminary data.</text>
</comment>
<dbReference type="InterPro" id="IPR016161">
    <property type="entry name" value="Ald_DH/histidinol_DH"/>
</dbReference>
<sequence>MTAAAFQVSTRFPEIDPNTQYQHFIAGVAATPSDGKTFRCLDPYEETEWGFVALGSAADVDQAVRAARAAFPDWANTPIAARAEIMRVFANLIREHVEELARLQVHENGKTITEMRGVTSMLPALADYVRHLAINDHGAALQPTAPGHDAWTRPEPIGVIAAIAPWNNPLLLLSWKLFPAIAAGNTIVVKPSEVTPVSTLRLAQLAHQAGVPAGVINVVTGGRETGQALVNHPDIDKVAFTGSTGAGIQIAKAAANRVLRTTLELGGKGPQIVFPEADLSRAIPSLVAGLISGTGQACNAGSRLLVHESVYDEVLAGLRAALEKVVIGDPLDPKVQIGPLASRPHYEKVTGYFAIAEQEQETTLLYGGHSGAALGGGKTGLFVEPTVYATPERTSRVRCEEIFGPIGSLIRFGSEQEAIAISNESEFGLVSGFWSQDVDRIARVSKALRTGVVWVNTWRAFGLNVPFGGYKLSGIGRELGPDMIREYTETKAIWLGHGPLA</sequence>
<evidence type="ECO:0000313" key="4">
    <source>
        <dbReference type="Proteomes" id="UP001549320"/>
    </source>
</evidence>
<dbReference type="InterPro" id="IPR016163">
    <property type="entry name" value="Ald_DH_C"/>
</dbReference>
<dbReference type="PANTHER" id="PTHR11699">
    <property type="entry name" value="ALDEHYDE DEHYDROGENASE-RELATED"/>
    <property type="match status" value="1"/>
</dbReference>
<organism evidence="3 4">
    <name type="scientific">Ottowia thiooxydans</name>
    <dbReference type="NCBI Taxonomy" id="219182"/>
    <lineage>
        <taxon>Bacteria</taxon>
        <taxon>Pseudomonadati</taxon>
        <taxon>Pseudomonadota</taxon>
        <taxon>Betaproteobacteria</taxon>
        <taxon>Burkholderiales</taxon>
        <taxon>Comamonadaceae</taxon>
        <taxon>Ottowia</taxon>
    </lineage>
</organism>
<evidence type="ECO:0000259" key="2">
    <source>
        <dbReference type="Pfam" id="PF00171"/>
    </source>
</evidence>
<gene>
    <name evidence="3" type="ORF">ABIE13_000420</name>
</gene>
<accession>A0ABV2Q414</accession>
<dbReference type="InterPro" id="IPR016162">
    <property type="entry name" value="Ald_DH_N"/>
</dbReference>
<evidence type="ECO:0000313" key="3">
    <source>
        <dbReference type="EMBL" id="MET4575323.1"/>
    </source>
</evidence>
<dbReference type="RefSeq" id="WP_354440693.1">
    <property type="nucleotide sequence ID" value="NZ_JBEPSH010000001.1"/>
</dbReference>
<dbReference type="Gene3D" id="3.40.309.10">
    <property type="entry name" value="Aldehyde Dehydrogenase, Chain A, domain 2"/>
    <property type="match status" value="1"/>
</dbReference>
<dbReference type="SUPFAM" id="SSF53720">
    <property type="entry name" value="ALDH-like"/>
    <property type="match status" value="1"/>
</dbReference>